<reference evidence="1 2" key="1">
    <citation type="submission" date="2015-01" db="EMBL/GenBank/DDBJ databases">
        <title>Genome sequence of Mycobacterium llatzerense and Mycobacterium immunogenum recovered from brain abscess.</title>
        <authorList>
            <person name="Greninger A.L."/>
            <person name="Langelier C."/>
            <person name="Cunningham G."/>
            <person name="Chiu C.Y."/>
            <person name="Miller S."/>
        </authorList>
    </citation>
    <scope>NUCLEOTIDE SEQUENCE [LARGE SCALE GENOMIC DNA]</scope>
    <source>
        <strain evidence="1 2">CLUC14</strain>
    </source>
</reference>
<dbReference type="STRING" id="280871.TL10_11130"/>
<evidence type="ECO:0000313" key="1">
    <source>
        <dbReference type="EMBL" id="KIU16858.1"/>
    </source>
</evidence>
<dbReference type="GO" id="GO:0016787">
    <property type="term" value="F:hydrolase activity"/>
    <property type="evidence" value="ECO:0007669"/>
    <property type="project" value="UniProtKB-KW"/>
</dbReference>
<comment type="caution">
    <text evidence="1">The sequence shown here is derived from an EMBL/GenBank/DDBJ whole genome shotgun (WGS) entry which is preliminary data.</text>
</comment>
<dbReference type="InterPro" id="IPR016516">
    <property type="entry name" value="UCP07580"/>
</dbReference>
<protein>
    <submittedName>
        <fullName evidence="1">Metal-dependent hydrolase</fullName>
    </submittedName>
</protein>
<keyword evidence="1" id="KW-0378">Hydrolase</keyword>
<dbReference type="PANTHER" id="PTHR39456">
    <property type="entry name" value="METAL-DEPENDENT HYDROLASE"/>
    <property type="match status" value="1"/>
</dbReference>
<accession>A0A0D1J5H5</accession>
<dbReference type="AlphaFoldDB" id="A0A0D1J5H5"/>
<sequence>MLRPQRFTHEVDPGPVQIQARNVAFETADKPMSWIPGHPVASHVVNLLNILLPAGERWFIETFNEALPLIKDPKLADDVRGFIGQEAMHAEAHDTVMNDYLVRSGMNVTPMLDQVEFVFEEILAPAKTTDPRRKMNNLIERLWFIAAVEHYTAVLGDFVLNCTWDNYDADPVMVDLFRWHGAEEVEHRSVAHEVAMYFRNSYFDRIRAMSVVAVLMYVFFQRGMRFLVKSDPQLKLGWWKSQRLRMRDSKLGLLPKYRNLLLIQTLVYFKPSYSPEDMGSTAQAVAYLAASPAARAAHL</sequence>
<dbReference type="OrthoDB" id="4760165at2"/>
<evidence type="ECO:0000313" key="2">
    <source>
        <dbReference type="Proteomes" id="UP000032221"/>
    </source>
</evidence>
<dbReference type="PANTHER" id="PTHR39456:SF1">
    <property type="entry name" value="METAL-DEPENDENT HYDROLASE"/>
    <property type="match status" value="1"/>
</dbReference>
<dbReference type="Proteomes" id="UP000032221">
    <property type="component" value="Unassembled WGS sequence"/>
</dbReference>
<dbReference type="PATRIC" id="fig|280871.6.peg.2307"/>
<dbReference type="Pfam" id="PF10118">
    <property type="entry name" value="Metal_hydrol"/>
    <property type="match status" value="1"/>
</dbReference>
<dbReference type="EMBL" id="JXST01000013">
    <property type="protein sequence ID" value="KIU16858.1"/>
    <property type="molecule type" value="Genomic_DNA"/>
</dbReference>
<keyword evidence="2" id="KW-1185">Reference proteome</keyword>
<proteinExistence type="predicted"/>
<dbReference type="RefSeq" id="WP_043985701.1">
    <property type="nucleotide sequence ID" value="NZ_JXST01000013.1"/>
</dbReference>
<name>A0A0D1J5H5_9MYCO</name>
<organism evidence="1 2">
    <name type="scientific">Mycolicibacterium llatzerense</name>
    <dbReference type="NCBI Taxonomy" id="280871"/>
    <lineage>
        <taxon>Bacteria</taxon>
        <taxon>Bacillati</taxon>
        <taxon>Actinomycetota</taxon>
        <taxon>Actinomycetes</taxon>
        <taxon>Mycobacteriales</taxon>
        <taxon>Mycobacteriaceae</taxon>
        <taxon>Mycolicibacterium</taxon>
    </lineage>
</organism>
<dbReference type="PIRSF" id="PIRSF007580">
    <property type="entry name" value="UCP07580"/>
    <property type="match status" value="1"/>
</dbReference>
<gene>
    <name evidence="1" type="ORF">TL10_11130</name>
</gene>